<evidence type="ECO:0000313" key="4">
    <source>
        <dbReference type="EMBL" id="QTL34019.1"/>
    </source>
</evidence>
<evidence type="ECO:0000313" key="5">
    <source>
        <dbReference type="Proteomes" id="UP000665025"/>
    </source>
</evidence>
<sequence>MSNSSVYKFIKALILLTIFFVFSAKSDEPQHKSKVLELSNGIPYYHIKAEGEIARYALFVKAGHLYHNGNKGIPHLTEHLFNLGGSESNTSIIDEFLARVGGNRIANVNSSGVRYWYEFPSKHEAEFIDILSNSFKSINLSDEALKAQIAAIENEWRQGQKHLELINWEQAFNVFAKSNAGATFFMGNESTFEPQAESLKASVKKNFSRYNPENIFILSESPNSAETSFKKLNNTLGKLTFNTESGGGKASDEPQLIIESITEIGKSKGESAYQVNFDFAIPTTAKGSIFQAEFLAYLLEKSKIKTLQNPHMAHEFQLSSTTFTPNYYHEFDSLNLKFSGTSVKEVDINTSAKQLLALVQQFLSNLTKKENAAALTRAYIDYRDLKSSSCKESDLSFESAKKLDNSIHFGALDNWINNCKFNDNLNNNEFKYFINQIKKSEIYTKLSIPEAKWEKDLSKIQTMRFYDKQFTLSGPVKPVPYRILDEVDFPKRNRYLDGAPLNLTASEQIDIVSLNNGRYAINKRLKKRFENLDDYVQALVLKAFLEHKYKEHILDSEALATTAQFIIDGEMRFLSIGAQSVVSQLANDIKVPSQLSDNELQLAKAKAISNFKAMLADNQVFRIKSLLNRIKNKQTWSDTEIMNALSSFKQLKSKKAYSQNDKPKSLNIELENNAPVNILTSLRQTDNSSIETKLYAILLNSMIKSDYEDRFRNQLKIAYTAVTDFQLSDHGTGFVTLLQTSTHSIDEMRALNQTFFSDMLKKVKQLNQREFDTLAKEKLKEIHRLSEKVDFVFTDKNLKQLRNNKSQGIDYSFERYNEFAETLLASNKNERYIAFKGL</sequence>
<evidence type="ECO:0000256" key="1">
    <source>
        <dbReference type="ARBA" id="ARBA00022723"/>
    </source>
</evidence>
<feature type="domain" description="Peptidase M16 N-terminal" evidence="2">
    <location>
        <begin position="50"/>
        <end position="162"/>
    </location>
</feature>
<reference evidence="4 5" key="1">
    <citation type="submission" date="2021-03" db="EMBL/GenBank/DDBJ databases">
        <title>Complete Genome of Pseudoalteromonas viridis Strain BBR56, a new biocontrol bacterial candidate.</title>
        <authorList>
            <person name="Handayani D.P."/>
            <person name="Isnansetyo A."/>
            <person name="Istiqomah I."/>
            <person name="Jumina J."/>
        </authorList>
    </citation>
    <scope>NUCLEOTIDE SEQUENCE [LARGE SCALE GENOMIC DNA]</scope>
    <source>
        <strain evidence="4 5">BBR56</strain>
    </source>
</reference>
<keyword evidence="1" id="KW-0479">Metal-binding</keyword>
<protein>
    <submittedName>
        <fullName evidence="4">Insulinase family protein</fullName>
    </submittedName>
</protein>
<feature type="domain" description="Coenzyme PQQ synthesis protein F-like C-terminal lobe" evidence="3">
    <location>
        <begin position="698"/>
        <end position="783"/>
    </location>
</feature>
<dbReference type="RefSeq" id="WP_209051209.1">
    <property type="nucleotide sequence ID" value="NZ_CP072425.1"/>
</dbReference>
<name>A0ABX7UZG1_9GAMM</name>
<dbReference type="SUPFAM" id="SSF63411">
    <property type="entry name" value="LuxS/MPP-like metallohydrolase"/>
    <property type="match status" value="2"/>
</dbReference>
<dbReference type="Proteomes" id="UP000665025">
    <property type="component" value="Chromosome 1"/>
</dbReference>
<gene>
    <name evidence="4" type="ORF">J5X90_10560</name>
</gene>
<dbReference type="InterPro" id="IPR011765">
    <property type="entry name" value="Pept_M16_N"/>
</dbReference>
<organism evidence="4 5">
    <name type="scientific">Pseudoalteromonas viridis</name>
    <dbReference type="NCBI Taxonomy" id="339617"/>
    <lineage>
        <taxon>Bacteria</taxon>
        <taxon>Pseudomonadati</taxon>
        <taxon>Pseudomonadota</taxon>
        <taxon>Gammaproteobacteria</taxon>
        <taxon>Alteromonadales</taxon>
        <taxon>Pseudoalteromonadaceae</taxon>
        <taxon>Pseudoalteromonas</taxon>
    </lineage>
</organism>
<evidence type="ECO:0000259" key="2">
    <source>
        <dbReference type="Pfam" id="PF00675"/>
    </source>
</evidence>
<dbReference type="Pfam" id="PF22456">
    <property type="entry name" value="PqqF-like_C_4"/>
    <property type="match status" value="1"/>
</dbReference>
<proteinExistence type="predicted"/>
<evidence type="ECO:0000259" key="3">
    <source>
        <dbReference type="Pfam" id="PF22456"/>
    </source>
</evidence>
<dbReference type="EMBL" id="CP072425">
    <property type="protein sequence ID" value="QTL34019.1"/>
    <property type="molecule type" value="Genomic_DNA"/>
</dbReference>
<dbReference type="InterPro" id="IPR011249">
    <property type="entry name" value="Metalloenz_LuxS/M16"/>
</dbReference>
<dbReference type="Pfam" id="PF00675">
    <property type="entry name" value="Peptidase_M16"/>
    <property type="match status" value="1"/>
</dbReference>
<dbReference type="Gene3D" id="3.30.830.10">
    <property type="entry name" value="Metalloenzyme, LuxS/M16 peptidase-like"/>
    <property type="match status" value="2"/>
</dbReference>
<keyword evidence="5" id="KW-1185">Reference proteome</keyword>
<accession>A0ABX7UZG1</accession>
<dbReference type="InterPro" id="IPR054734">
    <property type="entry name" value="PqqF-like_C_4"/>
</dbReference>